<dbReference type="InterPro" id="IPR022742">
    <property type="entry name" value="Hydrolase_4"/>
</dbReference>
<evidence type="ECO:0000313" key="4">
    <source>
        <dbReference type="Proteomes" id="UP000592181"/>
    </source>
</evidence>
<dbReference type="AlphaFoldDB" id="A0A852X7X5"/>
<gene>
    <name evidence="3" type="ORF">BJY28_000843</name>
</gene>
<reference evidence="3 4" key="1">
    <citation type="submission" date="2020-07" db="EMBL/GenBank/DDBJ databases">
        <title>Sequencing the genomes of 1000 actinobacteria strains.</title>
        <authorList>
            <person name="Klenk H.-P."/>
        </authorList>
    </citation>
    <scope>NUCLEOTIDE SEQUENCE [LARGE SCALE GENOMIC DNA]</scope>
    <source>
        <strain evidence="3 4">DSM 24723</strain>
    </source>
</reference>
<dbReference type="InterPro" id="IPR029058">
    <property type="entry name" value="AB_hydrolase_fold"/>
</dbReference>
<sequence length="361" mass="38651">MRSSTTTLTAPDGTELFVRCWLPDEDEPIAIMQLAHGMAEHSGRYEPLARDLTADGYAVWIHDHRGHGDTAATARDEGYFADKRGWDTVVEDIHVVADAARAAHPGLPMYFLGHSMGSLLGRDYVTRYGDDLTGAIFSGTMTDAGPTGRVGQLVATIEGRARGRRHTSRLMNAMTFGSFNKAFRPTRTDFDWLSRDEAVVDAYIADPACGKVFTSGFFADLLSGVNRLPRLAGKVPADLPVYFFAGELDPVGGKGVRDVANAVSDAGVEDVTCRIYPDGRHEMLNEINRDEVVADLLAWLDAHPGRGTDESLASPDETSSATPAATDAEPTPVAQEGAAPVAQESVAEDEGGAAPDEDRGA</sequence>
<dbReference type="Pfam" id="PF12146">
    <property type="entry name" value="Hydrolase_4"/>
    <property type="match status" value="1"/>
</dbReference>
<evidence type="ECO:0000259" key="2">
    <source>
        <dbReference type="Pfam" id="PF12146"/>
    </source>
</evidence>
<evidence type="ECO:0000313" key="3">
    <source>
        <dbReference type="EMBL" id="NYG36374.1"/>
    </source>
</evidence>
<protein>
    <submittedName>
        <fullName evidence="3">Alpha-beta hydrolase superfamily lysophospholipase</fullName>
    </submittedName>
</protein>
<dbReference type="EMBL" id="JACBZX010000001">
    <property type="protein sequence ID" value="NYG36374.1"/>
    <property type="molecule type" value="Genomic_DNA"/>
</dbReference>
<evidence type="ECO:0000256" key="1">
    <source>
        <dbReference type="SAM" id="MobiDB-lite"/>
    </source>
</evidence>
<dbReference type="InterPro" id="IPR051044">
    <property type="entry name" value="MAG_DAG_Lipase"/>
</dbReference>
<organism evidence="3 4">
    <name type="scientific">Janibacter alkaliphilus</name>
    <dbReference type="NCBI Taxonomy" id="1069963"/>
    <lineage>
        <taxon>Bacteria</taxon>
        <taxon>Bacillati</taxon>
        <taxon>Actinomycetota</taxon>
        <taxon>Actinomycetes</taxon>
        <taxon>Micrococcales</taxon>
        <taxon>Intrasporangiaceae</taxon>
        <taxon>Janibacter</taxon>
    </lineage>
</organism>
<feature type="domain" description="Serine aminopeptidase S33" evidence="2">
    <location>
        <begin position="27"/>
        <end position="287"/>
    </location>
</feature>
<dbReference type="Proteomes" id="UP000592181">
    <property type="component" value="Unassembled WGS sequence"/>
</dbReference>
<feature type="region of interest" description="Disordered" evidence="1">
    <location>
        <begin position="306"/>
        <end position="361"/>
    </location>
</feature>
<dbReference type="Gene3D" id="3.40.50.1820">
    <property type="entry name" value="alpha/beta hydrolase"/>
    <property type="match status" value="1"/>
</dbReference>
<dbReference type="SUPFAM" id="SSF53474">
    <property type="entry name" value="alpha/beta-Hydrolases"/>
    <property type="match status" value="1"/>
</dbReference>
<keyword evidence="4" id="KW-1185">Reference proteome</keyword>
<feature type="compositionally biased region" description="Low complexity" evidence="1">
    <location>
        <begin position="313"/>
        <end position="332"/>
    </location>
</feature>
<dbReference type="PANTHER" id="PTHR11614">
    <property type="entry name" value="PHOSPHOLIPASE-RELATED"/>
    <property type="match status" value="1"/>
</dbReference>
<accession>A0A852X7X5</accession>
<dbReference type="GO" id="GO:0016787">
    <property type="term" value="F:hydrolase activity"/>
    <property type="evidence" value="ECO:0007669"/>
    <property type="project" value="UniProtKB-KW"/>
</dbReference>
<name>A0A852X7X5_9MICO</name>
<comment type="caution">
    <text evidence="3">The sequence shown here is derived from an EMBL/GenBank/DDBJ whole genome shotgun (WGS) entry which is preliminary data.</text>
</comment>
<proteinExistence type="predicted"/>
<keyword evidence="3" id="KW-0378">Hydrolase</keyword>
<dbReference type="RefSeq" id="WP_179461893.1">
    <property type="nucleotide sequence ID" value="NZ_JACBZX010000001.1"/>
</dbReference>